<dbReference type="AlphaFoldDB" id="S5MTS9"/>
<protein>
    <submittedName>
        <fullName evidence="1">Uncharacterized protein</fullName>
    </submittedName>
</protein>
<evidence type="ECO:0000313" key="1">
    <source>
        <dbReference type="EMBL" id="AGR60141.1"/>
    </source>
</evidence>
<evidence type="ECO:0000313" key="2">
    <source>
        <dbReference type="Proteomes" id="UP000015042"/>
    </source>
</evidence>
<dbReference type="Proteomes" id="UP000015042">
    <property type="component" value="Chromosome"/>
</dbReference>
<name>S5MTS9_SALBN</name>
<dbReference type="AntiFam" id="ANF00057">
    <property type="entry name" value="Translation of E. coli type CRISPR repeat"/>
</dbReference>
<dbReference type="PATRIC" id="fig|1197719.3.peg.2950"/>
<sequence>MWSTIIYCVRFIPAGAGNTTPCVGKTRLCPVYPRWRGEHKGGRREHFQFCGLSPLARGTLMN</sequence>
<dbReference type="AntiFam" id="ANF00006">
    <property type="entry name" value="Translation of CRISPR region"/>
</dbReference>
<gene>
    <name evidence="1" type="ORF">A464_2957</name>
</gene>
<dbReference type="EMBL" id="CP006608">
    <property type="protein sequence ID" value="AGR60141.1"/>
    <property type="molecule type" value="Genomic_DNA"/>
</dbReference>
<reference evidence="1 2" key="1">
    <citation type="submission" date="2013-07" db="EMBL/GenBank/DDBJ databases">
        <title>Genome sequence of Salmonella bongori N268-08 - a rare clinical isolate.</title>
        <authorList>
            <person name="Marti R."/>
            <person name="Hagens S."/>
            <person name="Loessner M.J."/>
            <person name="Klumpp J."/>
        </authorList>
    </citation>
    <scope>NUCLEOTIDE SEQUENCE [LARGE SCALE GENOMIC DNA]</scope>
    <source>
        <strain evidence="1 2">N268-08</strain>
    </source>
</reference>
<organism evidence="1 2">
    <name type="scientific">Salmonella bongori N268-08</name>
    <dbReference type="NCBI Taxonomy" id="1197719"/>
    <lineage>
        <taxon>Bacteria</taxon>
        <taxon>Pseudomonadati</taxon>
        <taxon>Pseudomonadota</taxon>
        <taxon>Gammaproteobacteria</taxon>
        <taxon>Enterobacterales</taxon>
        <taxon>Enterobacteriaceae</taxon>
        <taxon>Salmonella</taxon>
    </lineage>
</organism>
<dbReference type="HOGENOM" id="CLU_072989_5_0_6"/>
<accession>S5MTS9</accession>
<proteinExistence type="predicted"/>
<dbReference type="KEGG" id="sbz:A464_2957"/>